<dbReference type="PANTHER" id="PTHR10582">
    <property type="entry name" value="TRANSIENT RECEPTOR POTENTIAL ION CHANNEL PROTEIN"/>
    <property type="match status" value="1"/>
</dbReference>
<accession>A0A2I1H0S3</accession>
<dbReference type="AlphaFoldDB" id="A0A2I1H0S3"/>
<keyword evidence="5" id="KW-1185">Reference proteome</keyword>
<proteinExistence type="predicted"/>
<name>A0A2I1H0S3_9GLOM</name>
<feature type="transmembrane region" description="Helical" evidence="3">
    <location>
        <begin position="929"/>
        <end position="952"/>
    </location>
</feature>
<feature type="transmembrane region" description="Helical" evidence="3">
    <location>
        <begin position="821"/>
        <end position="841"/>
    </location>
</feature>
<dbReference type="VEuPathDB" id="FungiDB:FUN_006408"/>
<evidence type="ECO:0000256" key="2">
    <source>
        <dbReference type="SAM" id="Coils"/>
    </source>
</evidence>
<dbReference type="Gene3D" id="2.130.10.10">
    <property type="entry name" value="YVTN repeat-like/Quinoprotein amine dehydrogenase"/>
    <property type="match status" value="1"/>
</dbReference>
<keyword evidence="3" id="KW-1133">Transmembrane helix</keyword>
<protein>
    <recommendedName>
        <fullName evidence="6">Ion transport domain-containing protein</fullName>
    </recommendedName>
</protein>
<dbReference type="VEuPathDB" id="FungiDB:FUN_015114"/>
<comment type="caution">
    <text evidence="4">The sequence shown here is derived from an EMBL/GenBank/DDBJ whole genome shotgun (WGS) entry which is preliminary data.</text>
</comment>
<reference evidence="4 5" key="1">
    <citation type="submission" date="2015-10" db="EMBL/GenBank/DDBJ databases">
        <title>Genome analyses suggest a sexual origin of heterokaryosis in a supposedly ancient asexual fungus.</title>
        <authorList>
            <person name="Ropars J."/>
            <person name="Sedzielewska K."/>
            <person name="Noel J."/>
            <person name="Charron P."/>
            <person name="Farinelli L."/>
            <person name="Marton T."/>
            <person name="Kruger M."/>
            <person name="Pelin A."/>
            <person name="Brachmann A."/>
            <person name="Corradi N."/>
        </authorList>
    </citation>
    <scope>NUCLEOTIDE SEQUENCE [LARGE SCALE GENOMIC DNA]</scope>
    <source>
        <strain evidence="4 5">A4</strain>
    </source>
</reference>
<keyword evidence="3" id="KW-0812">Transmembrane</keyword>
<evidence type="ECO:0000313" key="5">
    <source>
        <dbReference type="Proteomes" id="UP000234323"/>
    </source>
</evidence>
<evidence type="ECO:0008006" key="6">
    <source>
        <dbReference type="Google" id="ProtNLM"/>
    </source>
</evidence>
<organism evidence="4 5">
    <name type="scientific">Rhizophagus irregularis</name>
    <dbReference type="NCBI Taxonomy" id="588596"/>
    <lineage>
        <taxon>Eukaryota</taxon>
        <taxon>Fungi</taxon>
        <taxon>Fungi incertae sedis</taxon>
        <taxon>Mucoromycota</taxon>
        <taxon>Glomeromycotina</taxon>
        <taxon>Glomeromycetes</taxon>
        <taxon>Glomerales</taxon>
        <taxon>Glomeraceae</taxon>
        <taxon>Rhizophagus</taxon>
    </lineage>
</organism>
<feature type="transmembrane region" description="Helical" evidence="3">
    <location>
        <begin position="782"/>
        <end position="801"/>
    </location>
</feature>
<feature type="transmembrane region" description="Helical" evidence="3">
    <location>
        <begin position="718"/>
        <end position="736"/>
    </location>
</feature>
<gene>
    <name evidence="4" type="ORF">RhiirA4_470149</name>
</gene>
<dbReference type="GO" id="GO:0005886">
    <property type="term" value="C:plasma membrane"/>
    <property type="evidence" value="ECO:0007669"/>
    <property type="project" value="TreeGrafter"/>
</dbReference>
<dbReference type="InterPro" id="IPR024862">
    <property type="entry name" value="TRPV"/>
</dbReference>
<dbReference type="GO" id="GO:0098703">
    <property type="term" value="P:calcium ion import across plasma membrane"/>
    <property type="evidence" value="ECO:0007669"/>
    <property type="project" value="TreeGrafter"/>
</dbReference>
<dbReference type="VEuPathDB" id="FungiDB:RhiirFUN_002809"/>
<dbReference type="VEuPathDB" id="FungiDB:RhiirA1_475717"/>
<dbReference type="Proteomes" id="UP000234323">
    <property type="component" value="Unassembled WGS sequence"/>
</dbReference>
<dbReference type="PANTHER" id="PTHR10582:SF2">
    <property type="entry name" value="INACTIVE"/>
    <property type="match status" value="1"/>
</dbReference>
<dbReference type="VEuPathDB" id="FungiDB:RhiirA1_490956"/>
<feature type="coiled-coil region" evidence="2">
    <location>
        <begin position="1042"/>
        <end position="1069"/>
    </location>
</feature>
<dbReference type="SUPFAM" id="SSF50978">
    <property type="entry name" value="WD40 repeat-like"/>
    <property type="match status" value="1"/>
</dbReference>
<keyword evidence="2" id="KW-0175">Coiled coil</keyword>
<sequence>MSQMNEITLEIDEKIDDKIEPITKIEVSRNKFYLVIYSHEDLSIVCWNILYNDPFIENTVKLSEEANFDLHYMCVSNNRELVYISKNGTLKIYDMKYDQKIKLNWNNRKSYDYCTFNSEGVLILYNNEHKRFLFYSTQTKNNKWYCVGTFQISTYFEDFRLISISCNNECYLFSNKSIYKWDLNTFISTKILVIDENIGENIRENIRIIDNEKFICTRIKDKIIIYSVELKIPVASLNLNNDIQPSMLDKYPTLCSLLFSDSMIMKDYWKKYLCQLKKQNDLLPKEFFPSVIRATSEHIFVFIDGNIWKIDLKKTMTNEEYDNDVKINEEMSKMYDHLHILFLNSYMDTVRELFQEAITNYNSKYELKASQNSIEWRITCNDYKIKLQVFKNNVSICTRDVKFVELTVVSSLLGFKLINDDDIIILTSIGPLIFHFNENDKSISLSYYYYIILDSSSKDNTKLLQIFSKPTLPLPNHESFKYNVEWVLDVKNNKSSLLKYGVGLLKFAIKEHKLELIEEIYKKCINYFEKDFNNIMFLSIINSNLPLLDKHYPEYILRYSLETEIIVDSPSYNIVNSLHLSSFQFPQKDYQFKTFFEQFIYLKSFRRTFYRIIRFINFDFNTVILTKKTPSFIFASPYINFVNYPKDYNWFLELFWPQPSPFIETIDSDIYKTWSGEALLNFKWKKYGIVYHIFIWSGYLILLICFNVAAGISQQEYVDIQKILFIISTLFEFIYLSFEVRQFIYNPIKWILDIGKIYDLFVYVFSICTSILWLQGNDHEKILPYITFSCLLLNLKLMSFFRVFKYYETYYAIVIRIAKRVMFFFTNFIMVILISFSYAFYTLLSPKMNYPLDERIVNDDPNNPWNLTPNYQVFENNTSINPNLFILQKPDENTNMFTTFATSFFATCLLLTGDTSSFSNWSYEENPTLMILVVLFAFFMAIYILNVFITLFSEATVDHEDSFLITRAEYLAKIELFYLLPHQRRWNDWFPEAVYYCANIDETRKKVKKMIDKGEWNINKIPESKKKLMEKLNIPLEYEISLQDILEEIREMKNSSQNMLTEMQEIKKRLP</sequence>
<evidence type="ECO:0000256" key="3">
    <source>
        <dbReference type="SAM" id="Phobius"/>
    </source>
</evidence>
<dbReference type="GO" id="GO:0005216">
    <property type="term" value="F:monoatomic ion channel activity"/>
    <property type="evidence" value="ECO:0007669"/>
    <property type="project" value="InterPro"/>
</dbReference>
<keyword evidence="1" id="KW-0677">Repeat</keyword>
<evidence type="ECO:0000313" key="4">
    <source>
        <dbReference type="EMBL" id="PKY52493.1"/>
    </source>
</evidence>
<dbReference type="InterPro" id="IPR015943">
    <property type="entry name" value="WD40/YVTN_repeat-like_dom_sf"/>
</dbReference>
<dbReference type="InterPro" id="IPR036322">
    <property type="entry name" value="WD40_repeat_dom_sf"/>
</dbReference>
<keyword evidence="3" id="KW-0472">Membrane</keyword>
<dbReference type="EMBL" id="LLXI01001213">
    <property type="protein sequence ID" value="PKY52493.1"/>
    <property type="molecule type" value="Genomic_DNA"/>
</dbReference>
<feature type="transmembrane region" description="Helical" evidence="3">
    <location>
        <begin position="689"/>
        <end position="712"/>
    </location>
</feature>
<evidence type="ECO:0000256" key="1">
    <source>
        <dbReference type="ARBA" id="ARBA00022737"/>
    </source>
</evidence>